<dbReference type="Gene3D" id="3.40.50.300">
    <property type="entry name" value="P-loop containing nucleotide triphosphate hydrolases"/>
    <property type="match status" value="2"/>
</dbReference>
<keyword evidence="5 10" id="KW-0067">ATP-binding</keyword>
<dbReference type="Proteomes" id="UP000000269">
    <property type="component" value="Chromosome"/>
</dbReference>
<evidence type="ECO:0000256" key="7">
    <source>
        <dbReference type="ARBA" id="ARBA00023235"/>
    </source>
</evidence>
<dbReference type="GO" id="GO:0006260">
    <property type="term" value="P:DNA replication"/>
    <property type="evidence" value="ECO:0007669"/>
    <property type="project" value="InterPro"/>
</dbReference>
<dbReference type="GO" id="GO:0005524">
    <property type="term" value="F:ATP binding"/>
    <property type="evidence" value="ECO:0007669"/>
    <property type="project" value="UniProtKB-UniRule"/>
</dbReference>
<dbReference type="GO" id="GO:0005829">
    <property type="term" value="C:cytosol"/>
    <property type="evidence" value="ECO:0007669"/>
    <property type="project" value="TreeGrafter"/>
</dbReference>
<evidence type="ECO:0000259" key="13">
    <source>
        <dbReference type="PROSITE" id="PS51217"/>
    </source>
</evidence>
<dbReference type="InterPro" id="IPR005751">
    <property type="entry name" value="ATP-dep_DNA_helicase_PcrA"/>
</dbReference>
<keyword evidence="6 11" id="KW-0238">DNA-binding</keyword>
<dbReference type="PROSITE" id="PS51217">
    <property type="entry name" value="UVRD_HELICASE_CTER"/>
    <property type="match status" value="1"/>
</dbReference>
<evidence type="ECO:0000256" key="11">
    <source>
        <dbReference type="RuleBase" id="RU364053"/>
    </source>
</evidence>
<dbReference type="AlphaFoldDB" id="A8MLJ7"/>
<dbReference type="Pfam" id="PF21196">
    <property type="entry name" value="PcrA_UvrD_tudor"/>
    <property type="match status" value="1"/>
</dbReference>
<proteinExistence type="inferred from homology"/>
<evidence type="ECO:0000256" key="9">
    <source>
        <dbReference type="ARBA" id="ARBA00048988"/>
    </source>
</evidence>
<dbReference type="GO" id="GO:0033202">
    <property type="term" value="C:DNA helicase complex"/>
    <property type="evidence" value="ECO:0007669"/>
    <property type="project" value="TreeGrafter"/>
</dbReference>
<organism evidence="14 15">
    <name type="scientific">Alkaliphilus oremlandii (strain OhILAs)</name>
    <name type="common">Clostridium oremlandii (strain OhILAs)</name>
    <dbReference type="NCBI Taxonomy" id="350688"/>
    <lineage>
        <taxon>Bacteria</taxon>
        <taxon>Bacillati</taxon>
        <taxon>Bacillota</taxon>
        <taxon>Clostridia</taxon>
        <taxon>Peptostreptococcales</taxon>
        <taxon>Natronincolaceae</taxon>
        <taxon>Alkaliphilus</taxon>
    </lineage>
</organism>
<dbReference type="eggNOG" id="COG0210">
    <property type="taxonomic scope" value="Bacteria"/>
</dbReference>
<sequence length="739" mass="85280">MEHHKENINSVHNEKESRYHTLNPMQKNAVLTTEGPVLVLAGAGSGKTRVLTHRIAYLVEEKGVSPYHILAITFTNKAAKEMKERVEALLGDYHRDLWVSTFHSSCVRILRMEIDKLGYEKNFVIYDTTDQQVLMKDCLKKFNLDEKLFQPRMILNEIGRAKDLLIGPNEYLEEFGNDFRNQKIAEIYRLYQDRMKSNNALDFDDLIMKTVQLFQTHPTVLRYYQNKFKYILVDEFQDTNMAQYTLISLLAKSHGNLCVVGDDDQSIYGWRGADIRNILGFEKDFPNTQVVKLEQNYRSTKSILDAANMVVANNTDRKSKKLWTDNQDGEIIQYYRANNEYDEASFISGTIEKLNEEENRPYSEFAILYRTNAQSRALEEMLMKRAIPYKIYSGTRFYDRKEIKDILAYLRTIENPVDDVSVKRIINVPKRGIGIKSIDRFDEYAEGKNESFFGALLHVDQMPDQSTRVKVQTNKFTELIQSLRDRQDEMSVTDIVKEIYEKTGYIDALMAEDKIEAESRIENLQEFLSVTKDFDENSEVKTLEEFLARTSLETTLDENDEENTVTLMTLHSAKGLEFPVVFIPGMEESIFPSAMSLQENNLEEERRLCYVGITRAREKLYMSHAMTRTLYGRTNANPISRFLGEIPEELIQIDRPYNRKRDLKEMQTSPLFTGAMMHQKKGNANSINSDAIKAGNKVKHPKFGVGTVVSVAGEMLTIAFPNSGIKKIASTFIQLEIMD</sequence>
<dbReference type="GO" id="GO:0009314">
    <property type="term" value="P:response to radiation"/>
    <property type="evidence" value="ECO:0007669"/>
    <property type="project" value="UniProtKB-ARBA"/>
</dbReference>
<dbReference type="EC" id="5.6.2.4" evidence="11"/>
<dbReference type="Gene3D" id="1.10.486.10">
    <property type="entry name" value="PCRA, domain 4"/>
    <property type="match status" value="1"/>
</dbReference>
<evidence type="ECO:0000256" key="10">
    <source>
        <dbReference type="PROSITE-ProRule" id="PRU00560"/>
    </source>
</evidence>
<evidence type="ECO:0000256" key="6">
    <source>
        <dbReference type="ARBA" id="ARBA00023125"/>
    </source>
</evidence>
<evidence type="ECO:0000256" key="4">
    <source>
        <dbReference type="ARBA" id="ARBA00022806"/>
    </source>
</evidence>
<dbReference type="STRING" id="350688.Clos_0549"/>
<feature type="binding site" evidence="10">
    <location>
        <begin position="41"/>
        <end position="48"/>
    </location>
    <ligand>
        <name>ATP</name>
        <dbReference type="ChEBI" id="CHEBI:30616"/>
    </ligand>
</feature>
<keyword evidence="4 10" id="KW-0347">Helicase</keyword>
<comment type="similarity">
    <text evidence="1 11">Belongs to the helicase family. UvrD subfamily.</text>
</comment>
<evidence type="ECO:0000256" key="8">
    <source>
        <dbReference type="ARBA" id="ARBA00034617"/>
    </source>
</evidence>
<name>A8MLJ7_ALKOO</name>
<dbReference type="CDD" id="cd18807">
    <property type="entry name" value="SF1_C_UvrD"/>
    <property type="match status" value="1"/>
</dbReference>
<dbReference type="Gene3D" id="1.10.10.160">
    <property type="match status" value="1"/>
</dbReference>
<dbReference type="PROSITE" id="PS51198">
    <property type="entry name" value="UVRD_HELICASE_ATP_BIND"/>
    <property type="match status" value="1"/>
</dbReference>
<feature type="domain" description="UvrD-like helicase ATP-binding" evidence="12">
    <location>
        <begin position="20"/>
        <end position="300"/>
    </location>
</feature>
<evidence type="ECO:0000256" key="5">
    <source>
        <dbReference type="ARBA" id="ARBA00022840"/>
    </source>
</evidence>
<evidence type="ECO:0000313" key="15">
    <source>
        <dbReference type="Proteomes" id="UP000000269"/>
    </source>
</evidence>
<evidence type="ECO:0000313" key="14">
    <source>
        <dbReference type="EMBL" id="ABW18111.1"/>
    </source>
</evidence>
<keyword evidence="7" id="KW-0413">Isomerase</keyword>
<feature type="domain" description="UvrD-like helicase C-terminal" evidence="13">
    <location>
        <begin position="301"/>
        <end position="575"/>
    </location>
</feature>
<keyword evidence="3 10" id="KW-0378">Hydrolase</keyword>
<keyword evidence="15" id="KW-1185">Reference proteome</keyword>
<dbReference type="InterPro" id="IPR027417">
    <property type="entry name" value="P-loop_NTPase"/>
</dbReference>
<dbReference type="SUPFAM" id="SSF52540">
    <property type="entry name" value="P-loop containing nucleoside triphosphate hydrolases"/>
    <property type="match status" value="1"/>
</dbReference>
<dbReference type="KEGG" id="aoe:Clos_0549"/>
<accession>A8MLJ7</accession>
<dbReference type="Pfam" id="PF13361">
    <property type="entry name" value="UvrD_C"/>
    <property type="match status" value="1"/>
</dbReference>
<dbReference type="InterPro" id="IPR014016">
    <property type="entry name" value="UvrD-like_ATP-bd"/>
</dbReference>
<dbReference type="InterPro" id="IPR014017">
    <property type="entry name" value="DNA_helicase_UvrD-like_C"/>
</dbReference>
<dbReference type="GO" id="GO:0016887">
    <property type="term" value="F:ATP hydrolysis activity"/>
    <property type="evidence" value="ECO:0007669"/>
    <property type="project" value="RHEA"/>
</dbReference>
<dbReference type="EMBL" id="CP000853">
    <property type="protein sequence ID" value="ABW18111.1"/>
    <property type="molecule type" value="Genomic_DNA"/>
</dbReference>
<evidence type="ECO:0000256" key="3">
    <source>
        <dbReference type="ARBA" id="ARBA00022801"/>
    </source>
</evidence>
<comment type="catalytic activity">
    <reaction evidence="8">
        <text>Couples ATP hydrolysis with the unwinding of duplex DNA by translocating in the 3'-5' direction.</text>
        <dbReference type="EC" id="5.6.2.4"/>
    </reaction>
</comment>
<gene>
    <name evidence="14" type="ordered locus">Clos_0549</name>
</gene>
<dbReference type="HOGENOM" id="CLU_004585_5_2_9"/>
<dbReference type="CDD" id="cd17932">
    <property type="entry name" value="DEXQc_UvrD"/>
    <property type="match status" value="1"/>
</dbReference>
<evidence type="ECO:0000259" key="12">
    <source>
        <dbReference type="PROSITE" id="PS51198"/>
    </source>
</evidence>
<dbReference type="GO" id="GO:0000725">
    <property type="term" value="P:recombinational repair"/>
    <property type="evidence" value="ECO:0007669"/>
    <property type="project" value="TreeGrafter"/>
</dbReference>
<keyword evidence="2 10" id="KW-0547">Nucleotide-binding</keyword>
<dbReference type="GO" id="GO:0043138">
    <property type="term" value="F:3'-5' DNA helicase activity"/>
    <property type="evidence" value="ECO:0007669"/>
    <property type="project" value="UniProtKB-EC"/>
</dbReference>
<evidence type="ECO:0000256" key="2">
    <source>
        <dbReference type="ARBA" id="ARBA00022741"/>
    </source>
</evidence>
<protein>
    <recommendedName>
        <fullName evidence="11">ATP-dependent DNA helicase</fullName>
        <ecNumber evidence="11">5.6.2.4</ecNumber>
    </recommendedName>
</protein>
<dbReference type="RefSeq" id="WP_012158425.1">
    <property type="nucleotide sequence ID" value="NC_009922.1"/>
</dbReference>
<dbReference type="NCBIfam" id="TIGR01073">
    <property type="entry name" value="pcrA"/>
    <property type="match status" value="1"/>
</dbReference>
<comment type="catalytic activity">
    <reaction evidence="9 11">
        <text>ATP + H2O = ADP + phosphate + H(+)</text>
        <dbReference type="Rhea" id="RHEA:13065"/>
        <dbReference type="ChEBI" id="CHEBI:15377"/>
        <dbReference type="ChEBI" id="CHEBI:15378"/>
        <dbReference type="ChEBI" id="CHEBI:30616"/>
        <dbReference type="ChEBI" id="CHEBI:43474"/>
        <dbReference type="ChEBI" id="CHEBI:456216"/>
        <dbReference type="EC" id="5.6.2.4"/>
    </reaction>
</comment>
<dbReference type="Pfam" id="PF00580">
    <property type="entry name" value="UvrD-helicase"/>
    <property type="match status" value="1"/>
</dbReference>
<dbReference type="GO" id="GO:0003677">
    <property type="term" value="F:DNA binding"/>
    <property type="evidence" value="ECO:0007669"/>
    <property type="project" value="UniProtKB-KW"/>
</dbReference>
<dbReference type="InterPro" id="IPR013986">
    <property type="entry name" value="DExx_box_DNA_helicase_dom_sf"/>
</dbReference>
<evidence type="ECO:0000256" key="1">
    <source>
        <dbReference type="ARBA" id="ARBA00009922"/>
    </source>
</evidence>
<dbReference type="PANTHER" id="PTHR11070:SF2">
    <property type="entry name" value="ATP-DEPENDENT DNA HELICASE SRS2"/>
    <property type="match status" value="1"/>
</dbReference>
<dbReference type="FunFam" id="1.10.486.10:FF:000003">
    <property type="entry name" value="ATP-dependent DNA helicase"/>
    <property type="match status" value="1"/>
</dbReference>
<dbReference type="PANTHER" id="PTHR11070">
    <property type="entry name" value="UVRD / RECB / PCRA DNA HELICASE FAMILY MEMBER"/>
    <property type="match status" value="1"/>
</dbReference>
<reference evidence="15" key="1">
    <citation type="submission" date="2007-10" db="EMBL/GenBank/DDBJ databases">
        <title>Complete genome of Alkaliphilus oremlandii OhILAs.</title>
        <authorList>
            <person name="Copeland A."/>
            <person name="Lucas S."/>
            <person name="Lapidus A."/>
            <person name="Barry K."/>
            <person name="Detter J.C."/>
            <person name="Glavina del Rio T."/>
            <person name="Hammon N."/>
            <person name="Israni S."/>
            <person name="Dalin E."/>
            <person name="Tice H."/>
            <person name="Pitluck S."/>
            <person name="Chain P."/>
            <person name="Malfatti S."/>
            <person name="Shin M."/>
            <person name="Vergez L."/>
            <person name="Schmutz J."/>
            <person name="Larimer F."/>
            <person name="Land M."/>
            <person name="Hauser L."/>
            <person name="Kyrpides N."/>
            <person name="Mikhailova N."/>
            <person name="Stolz J.F."/>
            <person name="Dawson A."/>
            <person name="Fisher E."/>
            <person name="Crable B."/>
            <person name="Perera E."/>
            <person name="Lisak J."/>
            <person name="Ranganathan M."/>
            <person name="Basu P."/>
            <person name="Richardson P."/>
        </authorList>
    </citation>
    <scope>NUCLEOTIDE SEQUENCE [LARGE SCALE GENOMIC DNA]</scope>
    <source>
        <strain evidence="15">OhILAs</strain>
    </source>
</reference>
<dbReference type="FunFam" id="1.10.10.160:FF:000001">
    <property type="entry name" value="ATP-dependent DNA helicase"/>
    <property type="match status" value="1"/>
</dbReference>
<dbReference type="InterPro" id="IPR000212">
    <property type="entry name" value="DNA_helicase_UvrD/REP"/>
</dbReference>